<dbReference type="OrthoDB" id="6369181at2759"/>
<protein>
    <submittedName>
        <fullName evidence="1">Uncharacterized protein</fullName>
    </submittedName>
</protein>
<dbReference type="Proteomes" id="UP000326759">
    <property type="component" value="Unassembled WGS sequence"/>
</dbReference>
<dbReference type="AlphaFoldDB" id="A0A5N5SPU6"/>
<evidence type="ECO:0000313" key="2">
    <source>
        <dbReference type="Proteomes" id="UP000326759"/>
    </source>
</evidence>
<sequence length="108" mass="12150">IRYLNFENTVVERVAGPLSSSGVITLSKKEIHSWDGIEFINSSFNYVAPFSFNVTHKDIMEKFVIKQSNFGRLEKGALIATGDIDVVMMNNSFTQLDSLAIQITIKVY</sequence>
<gene>
    <name evidence="1" type="ORF">Anas_06053</name>
</gene>
<organism evidence="1 2">
    <name type="scientific">Armadillidium nasatum</name>
    <dbReference type="NCBI Taxonomy" id="96803"/>
    <lineage>
        <taxon>Eukaryota</taxon>
        <taxon>Metazoa</taxon>
        <taxon>Ecdysozoa</taxon>
        <taxon>Arthropoda</taxon>
        <taxon>Crustacea</taxon>
        <taxon>Multicrustacea</taxon>
        <taxon>Malacostraca</taxon>
        <taxon>Eumalacostraca</taxon>
        <taxon>Peracarida</taxon>
        <taxon>Isopoda</taxon>
        <taxon>Oniscidea</taxon>
        <taxon>Crinocheta</taxon>
        <taxon>Armadillidiidae</taxon>
        <taxon>Armadillidium</taxon>
    </lineage>
</organism>
<dbReference type="EMBL" id="SEYY01021722">
    <property type="protein sequence ID" value="KAB7496134.1"/>
    <property type="molecule type" value="Genomic_DNA"/>
</dbReference>
<comment type="caution">
    <text evidence="1">The sequence shown here is derived from an EMBL/GenBank/DDBJ whole genome shotgun (WGS) entry which is preliminary data.</text>
</comment>
<proteinExistence type="predicted"/>
<evidence type="ECO:0000313" key="1">
    <source>
        <dbReference type="EMBL" id="KAB7496134.1"/>
    </source>
</evidence>
<keyword evidence="2" id="KW-1185">Reference proteome</keyword>
<reference evidence="1 2" key="1">
    <citation type="journal article" date="2019" name="PLoS Biol.">
        <title>Sex chromosomes control vertical transmission of feminizing Wolbachia symbionts in an isopod.</title>
        <authorList>
            <person name="Becking T."/>
            <person name="Chebbi M.A."/>
            <person name="Giraud I."/>
            <person name="Moumen B."/>
            <person name="Laverre T."/>
            <person name="Caubet Y."/>
            <person name="Peccoud J."/>
            <person name="Gilbert C."/>
            <person name="Cordaux R."/>
        </authorList>
    </citation>
    <scope>NUCLEOTIDE SEQUENCE [LARGE SCALE GENOMIC DNA]</scope>
    <source>
        <strain evidence="1">ANa2</strain>
        <tissue evidence="1">Whole body excluding digestive tract and cuticle</tissue>
    </source>
</reference>
<feature type="non-terminal residue" evidence="1">
    <location>
        <position position="1"/>
    </location>
</feature>
<name>A0A5N5SPU6_9CRUS</name>
<accession>A0A5N5SPU6</accession>